<sequence length="364" mass="42957">MTILVLHTKHNHLMSEFNKIHLTFFLDKFCDFYDESHNEKQFRDGCNQIIAIDNHRFVTIAPDPDNIPNVEYPILLELLLSCIFTKNIIFVISHNTLKSIFRVMKINKTLGWEFIKKMQLVDGFISISNSSFENMFRILQKDKILGEKWTLVKNLKIFDEDKNYGSDAFGYALGWLEVTDVVSLIRMGLIPRAAHSHIIMSRRSVDEIVMMSKILIDHSVLPCDNIDIIVRSCDKIDDIKKLCLWFKDQGCKDSKGSGLRWAVYRFGTELIPFFHQEFPESMQHVYDNLWLFKYFSVQLERLRDKNSHIKSDYVSEEQFNKDIECKLYPAIRMLDQSFQICIPHAIIDHPELHQLVLKYYIYNR</sequence>
<gene>
    <name evidence="1" type="ORF">Satyrvirus15_20</name>
</gene>
<organism evidence="1">
    <name type="scientific">Satyrvirus sp</name>
    <dbReference type="NCBI Taxonomy" id="2487771"/>
    <lineage>
        <taxon>Viruses</taxon>
        <taxon>Varidnaviria</taxon>
        <taxon>Bamfordvirae</taxon>
        <taxon>Nucleocytoviricota</taxon>
        <taxon>Megaviricetes</taxon>
        <taxon>Imitervirales</taxon>
        <taxon>Mimiviridae</taxon>
        <taxon>Megamimivirinae</taxon>
    </lineage>
</organism>
<reference evidence="1" key="1">
    <citation type="submission" date="2018-10" db="EMBL/GenBank/DDBJ databases">
        <title>Hidden diversity of soil giant viruses.</title>
        <authorList>
            <person name="Schulz F."/>
            <person name="Alteio L."/>
            <person name="Goudeau D."/>
            <person name="Ryan E.M."/>
            <person name="Malmstrom R.R."/>
            <person name="Blanchard J."/>
            <person name="Woyke T."/>
        </authorList>
    </citation>
    <scope>NUCLEOTIDE SEQUENCE</scope>
    <source>
        <strain evidence="1">SAV1</strain>
    </source>
</reference>
<proteinExistence type="predicted"/>
<protein>
    <submittedName>
        <fullName evidence="1">Uncharacterized protein</fullName>
    </submittedName>
</protein>
<accession>A0A3G5AI08</accession>
<name>A0A3G5AI08_9VIRU</name>
<dbReference type="EMBL" id="MK072451">
    <property type="protein sequence ID" value="AYV85423.1"/>
    <property type="molecule type" value="Genomic_DNA"/>
</dbReference>
<evidence type="ECO:0000313" key="1">
    <source>
        <dbReference type="EMBL" id="AYV85423.1"/>
    </source>
</evidence>